<organism evidence="1 3">
    <name type="scientific">Bacillus glycinifermentans</name>
    <dbReference type="NCBI Taxonomy" id="1664069"/>
    <lineage>
        <taxon>Bacteria</taxon>
        <taxon>Bacillati</taxon>
        <taxon>Bacillota</taxon>
        <taxon>Bacilli</taxon>
        <taxon>Bacillales</taxon>
        <taxon>Bacillaceae</taxon>
        <taxon>Bacillus</taxon>
    </lineage>
</organism>
<evidence type="ECO:0008006" key="5">
    <source>
        <dbReference type="Google" id="ProtNLM"/>
    </source>
</evidence>
<protein>
    <recommendedName>
        <fullName evidence="5">YhjD</fullName>
    </recommendedName>
</protein>
<reference evidence="1 3" key="1">
    <citation type="journal article" date="2015" name="Int. J. Syst. Evol. Microbiol.">
        <title>Bacillus glycinifermentans sp. nov., isolated from fermented soybean paste.</title>
        <authorList>
            <person name="Kim S.J."/>
            <person name="Dunlap C.A."/>
            <person name="Kwon S.W."/>
            <person name="Rooney A.P."/>
        </authorList>
    </citation>
    <scope>NUCLEOTIDE SEQUENCE [LARGE SCALE GENOMIC DNA]</scope>
    <source>
        <strain evidence="1 3">GO-13</strain>
    </source>
</reference>
<proteinExistence type="predicted"/>
<name>A0A0T6BNQ9_9BACI</name>
<evidence type="ECO:0000313" key="1">
    <source>
        <dbReference type="EMBL" id="KRT93164.1"/>
    </source>
</evidence>
<evidence type="ECO:0000313" key="2">
    <source>
        <dbReference type="EMBL" id="MEC0487664.1"/>
    </source>
</evidence>
<keyword evidence="4" id="KW-1185">Reference proteome</keyword>
<dbReference type="EMBL" id="JARRTL010000034">
    <property type="protein sequence ID" value="MEC0487664.1"/>
    <property type="molecule type" value="Genomic_DNA"/>
</dbReference>
<dbReference type="OrthoDB" id="2988956at2"/>
<accession>A0A0T6BNQ9</accession>
<dbReference type="AlphaFoldDB" id="A0A0T6BNQ9"/>
<dbReference type="Pfam" id="PF26325">
    <property type="entry name" value="YhjD"/>
    <property type="match status" value="1"/>
</dbReference>
<dbReference type="Proteomes" id="UP000036168">
    <property type="component" value="Unassembled WGS sequence"/>
</dbReference>
<gene>
    <name evidence="1" type="ORF">AB447_219630</name>
    <name evidence="2" type="ORF">P8828_23235</name>
</gene>
<evidence type="ECO:0000313" key="4">
    <source>
        <dbReference type="Proteomes" id="UP001341297"/>
    </source>
</evidence>
<dbReference type="RefSeq" id="WP_048355532.1">
    <property type="nucleotide sequence ID" value="NZ_CP023481.1"/>
</dbReference>
<dbReference type="Proteomes" id="UP001341297">
    <property type="component" value="Unassembled WGS sequence"/>
</dbReference>
<reference evidence="1" key="2">
    <citation type="submission" date="2015-10" db="EMBL/GenBank/DDBJ databases">
        <authorList>
            <person name="Gilbert D.G."/>
        </authorList>
    </citation>
    <scope>NUCLEOTIDE SEQUENCE</scope>
    <source>
        <strain evidence="1">GO-13</strain>
    </source>
</reference>
<dbReference type="EMBL" id="LECW02000022">
    <property type="protein sequence ID" value="KRT93164.1"/>
    <property type="molecule type" value="Genomic_DNA"/>
</dbReference>
<dbReference type="InterPro" id="IPR058600">
    <property type="entry name" value="YhjD-like"/>
</dbReference>
<comment type="caution">
    <text evidence="1">The sequence shown here is derived from an EMBL/GenBank/DDBJ whole genome shotgun (WGS) entry which is preliminary data.</text>
</comment>
<sequence>MTRIPSDVRDTIEKAIYLPMTISILNRDIAIVQQSPFKLKDPYLRLIEQALKLAQRDLYDVKNDLRRRKVKIHEVSRDEAFTMYCFIYEGYEEEHNYFNPRIRNQVAALLEHYLFAADPGQ</sequence>
<reference evidence="2 4" key="3">
    <citation type="submission" date="2023-03" db="EMBL/GenBank/DDBJ databases">
        <title>Agriculturally important microbes genome sequencing.</title>
        <authorList>
            <person name="Dunlap C."/>
        </authorList>
    </citation>
    <scope>NUCLEOTIDE SEQUENCE [LARGE SCALE GENOMIC DNA]</scope>
    <source>
        <strain evidence="2 4">CBP-3203</strain>
    </source>
</reference>
<evidence type="ECO:0000313" key="3">
    <source>
        <dbReference type="Proteomes" id="UP000036168"/>
    </source>
</evidence>
<dbReference type="STRING" id="1664069.BGLY_1159"/>